<keyword evidence="3 7" id="KW-0227">DNA damage</keyword>
<evidence type="ECO:0000256" key="2">
    <source>
        <dbReference type="ARBA" id="ARBA00021310"/>
    </source>
</evidence>
<evidence type="ECO:0000313" key="9">
    <source>
        <dbReference type="EMBL" id="PIT94402.1"/>
    </source>
</evidence>
<organism evidence="9 10">
    <name type="scientific">Candidatus Falkowbacteria bacterium CG10_big_fil_rev_8_21_14_0_10_39_9</name>
    <dbReference type="NCBI Taxonomy" id="1974566"/>
    <lineage>
        <taxon>Bacteria</taxon>
        <taxon>Candidatus Falkowiibacteriota</taxon>
    </lineage>
</organism>
<evidence type="ECO:0000256" key="7">
    <source>
        <dbReference type="HAMAP-Rule" id="MF_00201"/>
    </source>
</evidence>
<dbReference type="SUPFAM" id="SSF50249">
    <property type="entry name" value="Nucleic acid-binding proteins"/>
    <property type="match status" value="1"/>
</dbReference>
<dbReference type="AlphaFoldDB" id="A0A2M6WNQ1"/>
<accession>A0A2M6WNQ1</accession>
<feature type="domain" description="DNA replication/recombination mediator RecO N-terminal" evidence="8">
    <location>
        <begin position="1"/>
        <end position="73"/>
    </location>
</feature>
<keyword evidence="5 7" id="KW-0234">DNA repair</keyword>
<evidence type="ECO:0000256" key="1">
    <source>
        <dbReference type="ARBA" id="ARBA00007452"/>
    </source>
</evidence>
<proteinExistence type="inferred from homology"/>
<name>A0A2M6WNQ1_9BACT</name>
<dbReference type="Gene3D" id="2.40.50.140">
    <property type="entry name" value="Nucleic acid-binding proteins"/>
    <property type="match status" value="1"/>
</dbReference>
<dbReference type="PANTHER" id="PTHR33991">
    <property type="entry name" value="DNA REPAIR PROTEIN RECO"/>
    <property type="match status" value="1"/>
</dbReference>
<evidence type="ECO:0000313" key="10">
    <source>
        <dbReference type="Proteomes" id="UP000228900"/>
    </source>
</evidence>
<comment type="similarity">
    <text evidence="1 7">Belongs to the RecO family.</text>
</comment>
<dbReference type="GO" id="GO:0006310">
    <property type="term" value="P:DNA recombination"/>
    <property type="evidence" value="ECO:0007669"/>
    <property type="project" value="UniProtKB-UniRule"/>
</dbReference>
<dbReference type="EMBL" id="PFAQ01000052">
    <property type="protein sequence ID" value="PIT94402.1"/>
    <property type="molecule type" value="Genomic_DNA"/>
</dbReference>
<comment type="caution">
    <text evidence="9">The sequence shown here is derived from an EMBL/GenBank/DDBJ whole genome shotgun (WGS) entry which is preliminary data.</text>
</comment>
<dbReference type="Gene3D" id="1.20.1440.120">
    <property type="entry name" value="Recombination protein O, C-terminal domain"/>
    <property type="match status" value="1"/>
</dbReference>
<dbReference type="InterPro" id="IPR037278">
    <property type="entry name" value="ARFGAP/RecO"/>
</dbReference>
<gene>
    <name evidence="7 9" type="primary">recO</name>
    <name evidence="9" type="ORF">COT98_03650</name>
</gene>
<evidence type="ECO:0000256" key="4">
    <source>
        <dbReference type="ARBA" id="ARBA00023172"/>
    </source>
</evidence>
<dbReference type="GO" id="GO:0006302">
    <property type="term" value="P:double-strand break repair"/>
    <property type="evidence" value="ECO:0007669"/>
    <property type="project" value="TreeGrafter"/>
</dbReference>
<dbReference type="GO" id="GO:0043590">
    <property type="term" value="C:bacterial nucleoid"/>
    <property type="evidence" value="ECO:0007669"/>
    <property type="project" value="TreeGrafter"/>
</dbReference>
<evidence type="ECO:0000256" key="3">
    <source>
        <dbReference type="ARBA" id="ARBA00022763"/>
    </source>
</evidence>
<dbReference type="InterPro" id="IPR012340">
    <property type="entry name" value="NA-bd_OB-fold"/>
</dbReference>
<dbReference type="InterPro" id="IPR022572">
    <property type="entry name" value="DNA_rep/recomb_RecO_N"/>
</dbReference>
<dbReference type="HAMAP" id="MF_00201">
    <property type="entry name" value="RecO"/>
    <property type="match status" value="1"/>
</dbReference>
<evidence type="ECO:0000256" key="6">
    <source>
        <dbReference type="ARBA" id="ARBA00033409"/>
    </source>
</evidence>
<keyword evidence="4 7" id="KW-0233">DNA recombination</keyword>
<evidence type="ECO:0000259" key="8">
    <source>
        <dbReference type="Pfam" id="PF11967"/>
    </source>
</evidence>
<dbReference type="SUPFAM" id="SSF57863">
    <property type="entry name" value="ArfGap/RecO-like zinc finger"/>
    <property type="match status" value="1"/>
</dbReference>
<dbReference type="InterPro" id="IPR042242">
    <property type="entry name" value="RecO_C"/>
</dbReference>
<evidence type="ECO:0000256" key="5">
    <source>
        <dbReference type="ARBA" id="ARBA00023204"/>
    </source>
</evidence>
<dbReference type="NCBIfam" id="TIGR00613">
    <property type="entry name" value="reco"/>
    <property type="match status" value="1"/>
</dbReference>
<dbReference type="InterPro" id="IPR003717">
    <property type="entry name" value="RecO"/>
</dbReference>
<dbReference type="Proteomes" id="UP000228900">
    <property type="component" value="Unassembled WGS sequence"/>
</dbReference>
<comment type="function">
    <text evidence="7">Involved in DNA repair and RecF pathway recombination.</text>
</comment>
<reference evidence="10" key="1">
    <citation type="submission" date="2017-09" db="EMBL/GenBank/DDBJ databases">
        <title>Depth-based differentiation of microbial function through sediment-hosted aquifers and enrichment of novel symbionts in the deep terrestrial subsurface.</title>
        <authorList>
            <person name="Probst A.J."/>
            <person name="Ladd B."/>
            <person name="Jarett J.K."/>
            <person name="Geller-Mcgrath D.E."/>
            <person name="Sieber C.M.K."/>
            <person name="Emerson J.B."/>
            <person name="Anantharaman K."/>
            <person name="Thomas B.C."/>
            <person name="Malmstrom R."/>
            <person name="Stieglmeier M."/>
            <person name="Klingl A."/>
            <person name="Woyke T."/>
            <person name="Ryan C.M."/>
            <person name="Banfield J.F."/>
        </authorList>
    </citation>
    <scope>NUCLEOTIDE SEQUENCE [LARGE SCALE GENOMIC DNA]</scope>
</reference>
<dbReference type="Pfam" id="PF11967">
    <property type="entry name" value="RecO_N"/>
    <property type="match status" value="1"/>
</dbReference>
<dbReference type="PANTHER" id="PTHR33991:SF1">
    <property type="entry name" value="DNA REPAIR PROTEIN RECO"/>
    <property type="match status" value="1"/>
</dbReference>
<sequence length="237" mass="26994">MAETFNTKALVLNRYIYREYDSRVTVYSPLFGKIDLLARGVQRPGSKLAAHVEPLSLVDLMIVKGKNTDYIGSSIVSDAYASIKCDLAKLPFAGSALFAFNRLIKPEEKDAVLFDLLLDFLDILDQKPERADWLLASWSLKFLSALGYQPELYNCLHCQKRLEPDNNFFSIMRGGIFCSDCSRRELNLEAVDQNNIKMLRLVLSHSLTDLANLRADNKSFDRVNNLVKNLLNFYIKN</sequence>
<protein>
    <recommendedName>
        <fullName evidence="2 7">DNA repair protein RecO</fullName>
    </recommendedName>
    <alternativeName>
        <fullName evidence="6 7">Recombination protein O</fullName>
    </alternativeName>
</protein>
<dbReference type="Pfam" id="PF02565">
    <property type="entry name" value="RecO_C"/>
    <property type="match status" value="1"/>
</dbReference>